<accession>A0A9W7E7W4</accession>
<dbReference type="Proteomes" id="UP001165085">
    <property type="component" value="Unassembled WGS sequence"/>
</dbReference>
<dbReference type="SUPFAM" id="SSF57184">
    <property type="entry name" value="Growth factor receptor domain"/>
    <property type="match status" value="6"/>
</dbReference>
<feature type="domain" description="Tyrosine-protein kinase ephrin type A/B receptor-like" evidence="4">
    <location>
        <begin position="710"/>
        <end position="762"/>
    </location>
</feature>
<dbReference type="InterPro" id="IPR011641">
    <property type="entry name" value="Tyr-kin_ephrin_A/B_rcpt-like"/>
</dbReference>
<feature type="transmembrane region" description="Helical" evidence="3">
    <location>
        <begin position="1189"/>
        <end position="1214"/>
    </location>
</feature>
<evidence type="ECO:0000259" key="4">
    <source>
        <dbReference type="Pfam" id="PF07699"/>
    </source>
</evidence>
<gene>
    <name evidence="5" type="ORF">TrST_g1107</name>
</gene>
<feature type="compositionally biased region" description="Basic residues" evidence="2">
    <location>
        <begin position="1296"/>
        <end position="1311"/>
    </location>
</feature>
<organism evidence="5 6">
    <name type="scientific">Triparma strigata</name>
    <dbReference type="NCBI Taxonomy" id="1606541"/>
    <lineage>
        <taxon>Eukaryota</taxon>
        <taxon>Sar</taxon>
        <taxon>Stramenopiles</taxon>
        <taxon>Ochrophyta</taxon>
        <taxon>Bolidophyceae</taxon>
        <taxon>Parmales</taxon>
        <taxon>Triparmaceae</taxon>
        <taxon>Triparma</taxon>
    </lineage>
</organism>
<reference evidence="6" key="1">
    <citation type="journal article" date="2023" name="Commun. Biol.">
        <title>Genome analysis of Parmales, the sister group of diatoms, reveals the evolutionary specialization of diatoms from phago-mixotrophs to photoautotrophs.</title>
        <authorList>
            <person name="Ban H."/>
            <person name="Sato S."/>
            <person name="Yoshikawa S."/>
            <person name="Yamada K."/>
            <person name="Nakamura Y."/>
            <person name="Ichinomiya M."/>
            <person name="Sato N."/>
            <person name="Blanc-Mathieu R."/>
            <person name="Endo H."/>
            <person name="Kuwata A."/>
            <person name="Ogata H."/>
        </authorList>
    </citation>
    <scope>NUCLEOTIDE SEQUENCE [LARGE SCALE GENOMIC DNA]</scope>
    <source>
        <strain evidence="6">NIES 3701</strain>
    </source>
</reference>
<dbReference type="InterPro" id="IPR006212">
    <property type="entry name" value="Furin_repeat"/>
</dbReference>
<feature type="compositionally biased region" description="Basic and acidic residues" evidence="2">
    <location>
        <begin position="1451"/>
        <end position="1461"/>
    </location>
</feature>
<proteinExistence type="predicted"/>
<feature type="region of interest" description="Disordered" evidence="2">
    <location>
        <begin position="1424"/>
        <end position="1470"/>
    </location>
</feature>
<name>A0A9W7E7W4_9STRA</name>
<dbReference type="PANTHER" id="PTHR46967:SF2">
    <property type="entry name" value="SUSHI, VON WILLEBRAND FACTOR TYPE A, EGF AND PENTRAXIN DOMAIN-CONTAINING PROTEIN 1-LIKE"/>
    <property type="match status" value="1"/>
</dbReference>
<dbReference type="PANTHER" id="PTHR46967">
    <property type="entry name" value="INSULIN-LIKE GROWTH FACTOR BINDING PROTEIN,N-TERMINAL"/>
    <property type="match status" value="1"/>
</dbReference>
<evidence type="ECO:0000313" key="5">
    <source>
        <dbReference type="EMBL" id="GMH69242.1"/>
    </source>
</evidence>
<dbReference type="OrthoDB" id="200667at2759"/>
<dbReference type="SMART" id="SM00261">
    <property type="entry name" value="FU"/>
    <property type="match status" value="3"/>
</dbReference>
<feature type="transmembrane region" description="Helical" evidence="3">
    <location>
        <begin position="1264"/>
        <end position="1286"/>
    </location>
</feature>
<feature type="region of interest" description="Disordered" evidence="2">
    <location>
        <begin position="1296"/>
        <end position="1321"/>
    </location>
</feature>
<sequence>MLPSSSHGSSEDICEDCEAGKFAEQGSATCSICSAGKYYSSITTPCISCPSGKYITDDATDISLHTSISSCVDCEAGKFAAEQGSATCSICPFGTYYSSVTTPCISCPSGKYITDDATDISLHVSVDSCVDCDAGKSSNPPASSCPITCPIGTHSPPGSPCLDCEAGKFNENVQQESCTNCGTGRYSLSATAGATVESVCRNCEAGKASSEEVRTTPCPACVEGKSAPAPGLDSCPSCPAGTYSDSPAAILCDLCAIGKYTGAAQSTSCDDCVAGTFNLVEGSVTCDKCPAGQRMNDAGNDCEVCPDGTYSNPGSLSCTDCDHTSGYVSLAGDSGADKCEYCGPGFYADQTSHTCKECEIDSYSLGGVYECTSCPSGTNNAKASTTCSPCSPGTIPTGSSCDQCEKGKYGVFGATSCSDCTGEGQYSSSDGAVFCSIVPAGYRPNTAHDGYEKCSPGRYSLGAATECLACPDGAISTSSNTGCIAKCNPGEVPISGDSGDSECVKCEKGKYASYGGGTCLPCNGPGEYADEIGSPICKTAPAGTIPTSNREDIEQCPRNTFSIGAADECTVCANGGHSKPGSPACEICLSGKYYDEPSNECKLCPKNTFTISGATDINGCEDCPAGGHSQPGSGYCDQCRSGKYYEEQNNSCELCPAGKYTATGGESIDECLSCDDGFYSYSPGASNCLTCEPGKYTNTEQTECLLCPAGKISGVAAGECTVCEIGKFAESEGSVECKFCNTEEVVKGSITAESGTTSRSSCICPVRKYLNNETSTCDTVPEGVKDTVEGMNVTTMNLEMGFWRTASDSSVILRCLAEDHCLGGPDPEDQCKEGHTGPLCAVCEDGYASTGSGLTLKCNVCEGGDATQTIAVYLGLFTITVSLAASLACCCGGRKPDQEDEDDDGINLTSADSLAAKNRSKRGQSLALAERAIKKTNGIMSTMAEVQPFIKIMFSYYQIVGGMSWGFDLNFPPIFTNFLSFTSSIVNLDFLNLMPLGCVTTSDFHRTLVVMTLGPFTLGLLNLLLYKAFKTCGKKHRSHETFGWFLFMTFLVLPSVATKIFSTFACRDFDGDYGSYLKVDYSIDCDSAEHKKYVTYACACCAVFPIGVPLMYFFLLRRVKSLLDPGQKQLCFSKGEEEGLKAALEERERLEQEHEDLASLSFLYSAYEPECWYFEIVETMRKLVLTGGLIFLGPGTSEQIAISMIICLGAIRIFSGFKPYVKQSHDSFSEVSQWQVFFVMLSAMMIKTKLDVGETSSEQAKTQTFYDVCLVGIQFMSPLLLVGILLKRGEIAVAKKKRKKKEKKEKKKKNTRTAEGDKEGGLGLELVERGEGGTNQIYLGGGDGPFPRANAGRPNSSFDAFKNKNLVVGGRGKVSSEKISEKAVSKGPSAAQKRSQFVKTSSVSSSFSANEDVWIEHNCEEDGRKGETYYHQPSTGKTVWERPGEGASIKLAERVGGREGGGKGGQGGGE</sequence>
<keyword evidence="3" id="KW-0812">Transmembrane</keyword>
<comment type="caution">
    <text evidence="5">The sequence shown here is derived from an EMBL/GenBank/DDBJ whole genome shotgun (WGS) entry which is preliminary data.</text>
</comment>
<keyword evidence="1" id="KW-0175">Coiled coil</keyword>
<dbReference type="Gene3D" id="2.20.70.10">
    <property type="match status" value="1"/>
</dbReference>
<keyword evidence="3" id="KW-0472">Membrane</keyword>
<dbReference type="Gene3D" id="2.10.50.10">
    <property type="entry name" value="Tumor Necrosis Factor Receptor, subunit A, domain 2"/>
    <property type="match status" value="4"/>
</dbReference>
<keyword evidence="3" id="KW-1133">Transmembrane helix</keyword>
<dbReference type="EMBL" id="BRXY01000131">
    <property type="protein sequence ID" value="GMH69242.1"/>
    <property type="molecule type" value="Genomic_DNA"/>
</dbReference>
<evidence type="ECO:0000313" key="6">
    <source>
        <dbReference type="Proteomes" id="UP001165085"/>
    </source>
</evidence>
<protein>
    <recommendedName>
        <fullName evidence="4">Tyrosine-protein kinase ephrin type A/B receptor-like domain-containing protein</fullName>
    </recommendedName>
</protein>
<feature type="coiled-coil region" evidence="1">
    <location>
        <begin position="1133"/>
        <end position="1160"/>
    </location>
</feature>
<feature type="domain" description="Tyrosine-protein kinase ephrin type A/B receptor-like" evidence="4">
    <location>
        <begin position="258"/>
        <end position="294"/>
    </location>
</feature>
<evidence type="ECO:0000256" key="3">
    <source>
        <dbReference type="SAM" id="Phobius"/>
    </source>
</evidence>
<dbReference type="InterPro" id="IPR009030">
    <property type="entry name" value="Growth_fac_rcpt_cys_sf"/>
</dbReference>
<feature type="transmembrane region" description="Helical" evidence="3">
    <location>
        <begin position="1093"/>
        <end position="1115"/>
    </location>
</feature>
<evidence type="ECO:0000256" key="2">
    <source>
        <dbReference type="SAM" id="MobiDB-lite"/>
    </source>
</evidence>
<dbReference type="CDD" id="cd00185">
    <property type="entry name" value="TNFRSF"/>
    <property type="match status" value="1"/>
</dbReference>
<evidence type="ECO:0000256" key="1">
    <source>
        <dbReference type="SAM" id="Coils"/>
    </source>
</evidence>
<keyword evidence="6" id="KW-1185">Reference proteome</keyword>
<feature type="transmembrane region" description="Helical" evidence="3">
    <location>
        <begin position="1041"/>
        <end position="1061"/>
    </location>
</feature>
<feature type="compositionally biased region" description="Basic and acidic residues" evidence="2">
    <location>
        <begin position="1312"/>
        <end position="1321"/>
    </location>
</feature>
<feature type="transmembrane region" description="Helical" evidence="3">
    <location>
        <begin position="1008"/>
        <end position="1029"/>
    </location>
</feature>
<dbReference type="SMART" id="SM01411">
    <property type="entry name" value="Ephrin_rec_like"/>
    <property type="match status" value="12"/>
</dbReference>
<dbReference type="Pfam" id="PF07699">
    <property type="entry name" value="Ephrin_rec_like"/>
    <property type="match status" value="3"/>
</dbReference>
<feature type="domain" description="Tyrosine-protein kinase ephrin type A/B receptor-like" evidence="4">
    <location>
        <begin position="642"/>
        <end position="687"/>
    </location>
</feature>